<evidence type="ECO:0000256" key="1">
    <source>
        <dbReference type="ARBA" id="ARBA00001974"/>
    </source>
</evidence>
<dbReference type="AlphaFoldDB" id="A0A7C0Y6J2"/>
<dbReference type="PRINTS" id="PR00469">
    <property type="entry name" value="PNDRDTASEII"/>
</dbReference>
<feature type="domain" description="FAD/NAD(P)-binding" evidence="6">
    <location>
        <begin position="4"/>
        <end position="296"/>
    </location>
</feature>
<evidence type="ECO:0000256" key="4">
    <source>
        <dbReference type="ARBA" id="ARBA00022827"/>
    </source>
</evidence>
<protein>
    <submittedName>
        <fullName evidence="7">Pyridine nucleotide-disulfide oxidoreductase</fullName>
    </submittedName>
</protein>
<dbReference type="Pfam" id="PF02852">
    <property type="entry name" value="Pyr_redox_dim"/>
    <property type="match status" value="1"/>
</dbReference>
<reference evidence="7" key="1">
    <citation type="journal article" date="2020" name="mSystems">
        <title>Genome- and Community-Level Interaction Insights into Carbon Utilization and Element Cycling Functions of Hydrothermarchaeota in Hydrothermal Sediment.</title>
        <authorList>
            <person name="Zhou Z."/>
            <person name="Liu Y."/>
            <person name="Xu W."/>
            <person name="Pan J."/>
            <person name="Luo Z.H."/>
            <person name="Li M."/>
        </authorList>
    </citation>
    <scope>NUCLEOTIDE SEQUENCE [LARGE SCALE GENOMIC DNA]</scope>
    <source>
        <strain evidence="7">HyVt-115</strain>
    </source>
</reference>
<dbReference type="InterPro" id="IPR023753">
    <property type="entry name" value="FAD/NAD-binding_dom"/>
</dbReference>
<evidence type="ECO:0000259" key="5">
    <source>
        <dbReference type="Pfam" id="PF02852"/>
    </source>
</evidence>
<dbReference type="InterPro" id="IPR004099">
    <property type="entry name" value="Pyr_nucl-diS_OxRdtase_dimer"/>
</dbReference>
<keyword evidence="3" id="KW-0285">Flavoprotein</keyword>
<dbReference type="SUPFAM" id="SSF55424">
    <property type="entry name" value="FAD/NAD-linked reductases, dimerisation (C-terminal) domain"/>
    <property type="match status" value="1"/>
</dbReference>
<comment type="cofactor">
    <cofactor evidence="1">
        <name>FAD</name>
        <dbReference type="ChEBI" id="CHEBI:57692"/>
    </cofactor>
</comment>
<dbReference type="EMBL" id="DQWS01000229">
    <property type="protein sequence ID" value="HDD53615.1"/>
    <property type="molecule type" value="Genomic_DNA"/>
</dbReference>
<sequence length="440" mass="47188">MKKDLLVIGGGPAGISAARFAKMTNPSLEVALIRTTPLAVIPCAIPYSLGETVPKDSIVIPDSMITGVGVDLIVDVVVEVKDRLAILQSGRKIEFDKLILATGSEPIAPPIAGADSENVFCIKDMRSLVRVEEALKYANSVVVVGGGFIGVEVGTELRRRGMDVSIVELLPHCLQTVFDEEFCEAAEFKMRSEGIRVCTRTTAVGIEDDRGIKRVHLDSGVDLLADVVIFGIGVRANTELASKMGITLGKFGVETDRYLQTNIEGVYAAGDCRSKINFITGKETPVKLASIAVWEGMTAASNAVSDRRREFPGVIGAFATKIFDLSLGMAGLNEEMAREEGIKYAVGTCEVYDKHPVTMPEASLLLLKLLFDSTSGVLIGAEASGGDSVGELINFLSFCMGKRMKVDDLIFLQHCSHPLLTPLPSSNPVMLAAKDAMMKM</sequence>
<evidence type="ECO:0000259" key="6">
    <source>
        <dbReference type="Pfam" id="PF07992"/>
    </source>
</evidence>
<dbReference type="Proteomes" id="UP000885690">
    <property type="component" value="Unassembled WGS sequence"/>
</dbReference>
<gene>
    <name evidence="7" type="ORF">ENF32_06075</name>
</gene>
<feature type="domain" description="Pyridine nucleotide-disulphide oxidoreductase dimerisation" evidence="5">
    <location>
        <begin position="320"/>
        <end position="421"/>
    </location>
</feature>
<evidence type="ECO:0000313" key="7">
    <source>
        <dbReference type="EMBL" id="HDD53615.1"/>
    </source>
</evidence>
<dbReference type="SUPFAM" id="SSF51905">
    <property type="entry name" value="FAD/NAD(P)-binding domain"/>
    <property type="match status" value="1"/>
</dbReference>
<dbReference type="Pfam" id="PF07992">
    <property type="entry name" value="Pyr_redox_2"/>
    <property type="match status" value="1"/>
</dbReference>
<keyword evidence="4" id="KW-0274">FAD</keyword>
<dbReference type="InterPro" id="IPR036188">
    <property type="entry name" value="FAD/NAD-bd_sf"/>
</dbReference>
<name>A0A7C0Y6J2_9BACT</name>
<proteinExistence type="inferred from homology"/>
<dbReference type="PRINTS" id="PR00368">
    <property type="entry name" value="FADPNR"/>
</dbReference>
<accession>A0A7C0Y6J2</accession>
<comment type="caution">
    <text evidence="7">The sequence shown here is derived from an EMBL/GenBank/DDBJ whole genome shotgun (WGS) entry which is preliminary data.</text>
</comment>
<evidence type="ECO:0000256" key="3">
    <source>
        <dbReference type="ARBA" id="ARBA00022630"/>
    </source>
</evidence>
<comment type="similarity">
    <text evidence="2">Belongs to the class-III pyridine nucleotide-disulfide oxidoreductase family.</text>
</comment>
<organism evidence="7">
    <name type="scientific">Thermosulfidibacter takaii</name>
    <dbReference type="NCBI Taxonomy" id="412593"/>
    <lineage>
        <taxon>Bacteria</taxon>
        <taxon>Pseudomonadati</taxon>
        <taxon>Thermosulfidibacterota</taxon>
        <taxon>Thermosulfidibacteria</taxon>
        <taxon>Thermosulfidibacterales</taxon>
        <taxon>Thermosulfidibacteraceae</taxon>
    </lineage>
</organism>
<dbReference type="GO" id="GO:0016491">
    <property type="term" value="F:oxidoreductase activity"/>
    <property type="evidence" value="ECO:0007669"/>
    <property type="project" value="InterPro"/>
</dbReference>
<dbReference type="Gene3D" id="3.50.50.60">
    <property type="entry name" value="FAD/NAD(P)-binding domain"/>
    <property type="match status" value="2"/>
</dbReference>
<evidence type="ECO:0000256" key="2">
    <source>
        <dbReference type="ARBA" id="ARBA00009130"/>
    </source>
</evidence>
<dbReference type="InterPro" id="IPR050260">
    <property type="entry name" value="FAD-bd_OxRdtase"/>
</dbReference>
<dbReference type="InterPro" id="IPR016156">
    <property type="entry name" value="FAD/NAD-linked_Rdtase_dimer_sf"/>
</dbReference>
<dbReference type="PANTHER" id="PTHR43429">
    <property type="entry name" value="PYRIDINE NUCLEOTIDE-DISULFIDE OXIDOREDUCTASE DOMAIN-CONTAINING"/>
    <property type="match status" value="1"/>
</dbReference>